<dbReference type="InterPro" id="IPR033479">
    <property type="entry name" value="dCache_1"/>
</dbReference>
<dbReference type="CDD" id="cd06225">
    <property type="entry name" value="HAMP"/>
    <property type="match status" value="1"/>
</dbReference>
<dbReference type="InterPro" id="IPR050640">
    <property type="entry name" value="Bact_2-comp_sensor_kinase"/>
</dbReference>
<dbReference type="CDD" id="cd12912">
    <property type="entry name" value="PDC2_MCP_like"/>
    <property type="match status" value="1"/>
</dbReference>
<dbReference type="PROSITE" id="PS50885">
    <property type="entry name" value="HAMP"/>
    <property type="match status" value="1"/>
</dbReference>
<dbReference type="Gene3D" id="6.10.340.10">
    <property type="match status" value="1"/>
</dbReference>
<dbReference type="Gene3D" id="3.30.450.20">
    <property type="entry name" value="PAS domain"/>
    <property type="match status" value="1"/>
</dbReference>
<dbReference type="Pfam" id="PF02518">
    <property type="entry name" value="HATPase_c"/>
    <property type="match status" value="1"/>
</dbReference>
<evidence type="ECO:0000256" key="11">
    <source>
        <dbReference type="ARBA" id="ARBA00023136"/>
    </source>
</evidence>
<keyword evidence="8 16" id="KW-0418">Kinase</keyword>
<dbReference type="GO" id="GO:0005886">
    <property type="term" value="C:plasma membrane"/>
    <property type="evidence" value="ECO:0007669"/>
    <property type="project" value="UniProtKB-SubCell"/>
</dbReference>
<evidence type="ECO:0000313" key="17">
    <source>
        <dbReference type="Proteomes" id="UP000823910"/>
    </source>
</evidence>
<dbReference type="SUPFAM" id="SSF158472">
    <property type="entry name" value="HAMP domain-like"/>
    <property type="match status" value="1"/>
</dbReference>
<feature type="transmembrane region" description="Helical" evidence="13">
    <location>
        <begin position="296"/>
        <end position="316"/>
    </location>
</feature>
<dbReference type="SMART" id="SM00387">
    <property type="entry name" value="HATPase_c"/>
    <property type="match status" value="1"/>
</dbReference>
<gene>
    <name evidence="16" type="ORF">H9704_02050</name>
</gene>
<comment type="caution">
    <text evidence="16">The sequence shown here is derived from an EMBL/GenBank/DDBJ whole genome shotgun (WGS) entry which is preliminary data.</text>
</comment>
<evidence type="ECO:0000256" key="9">
    <source>
        <dbReference type="ARBA" id="ARBA00022989"/>
    </source>
</evidence>
<dbReference type="InterPro" id="IPR005467">
    <property type="entry name" value="His_kinase_dom"/>
</dbReference>
<keyword evidence="4" id="KW-1003">Cell membrane</keyword>
<evidence type="ECO:0000259" key="14">
    <source>
        <dbReference type="PROSITE" id="PS50109"/>
    </source>
</evidence>
<dbReference type="SUPFAM" id="SSF55874">
    <property type="entry name" value="ATPase domain of HSP90 chaperone/DNA topoisomerase II/histidine kinase"/>
    <property type="match status" value="1"/>
</dbReference>
<reference evidence="16" key="2">
    <citation type="submission" date="2021-04" db="EMBL/GenBank/DDBJ databases">
        <authorList>
            <person name="Gilroy R."/>
        </authorList>
    </citation>
    <scope>NUCLEOTIDE SEQUENCE</scope>
    <source>
        <strain evidence="16">CHK180-15479</strain>
    </source>
</reference>
<dbReference type="PRINTS" id="PR00344">
    <property type="entry name" value="BCTRLSENSOR"/>
</dbReference>
<dbReference type="InterPro" id="IPR003594">
    <property type="entry name" value="HATPase_dom"/>
</dbReference>
<comment type="subcellular location">
    <subcellularLocation>
        <location evidence="2">Cell membrane</location>
        <topology evidence="2">Multi-pass membrane protein</topology>
    </subcellularLocation>
</comment>
<comment type="catalytic activity">
    <reaction evidence="1">
        <text>ATP + protein L-histidine = ADP + protein N-phospho-L-histidine.</text>
        <dbReference type="EC" id="2.7.13.3"/>
    </reaction>
</comment>
<dbReference type="InterPro" id="IPR036890">
    <property type="entry name" value="HATPase_C_sf"/>
</dbReference>
<dbReference type="SMART" id="SM00304">
    <property type="entry name" value="HAMP"/>
    <property type="match status" value="1"/>
</dbReference>
<keyword evidence="5" id="KW-0597">Phosphoprotein</keyword>
<dbReference type="EMBL" id="DWWT01000006">
    <property type="protein sequence ID" value="HJC04932.1"/>
    <property type="molecule type" value="Genomic_DNA"/>
</dbReference>
<keyword evidence="7 13" id="KW-0812">Transmembrane</keyword>
<evidence type="ECO:0000256" key="1">
    <source>
        <dbReference type="ARBA" id="ARBA00000085"/>
    </source>
</evidence>
<evidence type="ECO:0000256" key="8">
    <source>
        <dbReference type="ARBA" id="ARBA00022777"/>
    </source>
</evidence>
<feature type="domain" description="HAMP" evidence="15">
    <location>
        <begin position="318"/>
        <end position="370"/>
    </location>
</feature>
<feature type="transmembrane region" description="Helical" evidence="13">
    <location>
        <begin position="20"/>
        <end position="42"/>
    </location>
</feature>
<dbReference type="PANTHER" id="PTHR34220:SF7">
    <property type="entry name" value="SENSOR HISTIDINE KINASE YPDA"/>
    <property type="match status" value="1"/>
</dbReference>
<accession>A0A9D2MY43</accession>
<evidence type="ECO:0000256" key="2">
    <source>
        <dbReference type="ARBA" id="ARBA00004651"/>
    </source>
</evidence>
<feature type="region of interest" description="Disordered" evidence="12">
    <location>
        <begin position="588"/>
        <end position="609"/>
    </location>
</feature>
<dbReference type="Proteomes" id="UP000823910">
    <property type="component" value="Unassembled WGS sequence"/>
</dbReference>
<evidence type="ECO:0000259" key="15">
    <source>
        <dbReference type="PROSITE" id="PS50885"/>
    </source>
</evidence>
<dbReference type="InterPro" id="IPR004358">
    <property type="entry name" value="Sig_transdc_His_kin-like_C"/>
</dbReference>
<dbReference type="EC" id="2.7.13.3" evidence="3"/>
<dbReference type="Pfam" id="PF00672">
    <property type="entry name" value="HAMP"/>
    <property type="match status" value="1"/>
</dbReference>
<keyword evidence="11 13" id="KW-0472">Membrane</keyword>
<evidence type="ECO:0000256" key="3">
    <source>
        <dbReference type="ARBA" id="ARBA00012438"/>
    </source>
</evidence>
<dbReference type="Pfam" id="PF06580">
    <property type="entry name" value="His_kinase"/>
    <property type="match status" value="1"/>
</dbReference>
<evidence type="ECO:0000256" key="10">
    <source>
        <dbReference type="ARBA" id="ARBA00023012"/>
    </source>
</evidence>
<evidence type="ECO:0000256" key="7">
    <source>
        <dbReference type="ARBA" id="ARBA00022692"/>
    </source>
</evidence>
<reference evidence="16" key="1">
    <citation type="journal article" date="2021" name="PeerJ">
        <title>Extensive microbial diversity within the chicken gut microbiome revealed by metagenomics and culture.</title>
        <authorList>
            <person name="Gilroy R."/>
            <person name="Ravi A."/>
            <person name="Getino M."/>
            <person name="Pursley I."/>
            <person name="Horton D.L."/>
            <person name="Alikhan N.F."/>
            <person name="Baker D."/>
            <person name="Gharbi K."/>
            <person name="Hall N."/>
            <person name="Watson M."/>
            <person name="Adriaenssens E.M."/>
            <person name="Foster-Nyarko E."/>
            <person name="Jarju S."/>
            <person name="Secka A."/>
            <person name="Antonio M."/>
            <person name="Oren A."/>
            <person name="Chaudhuri R.R."/>
            <person name="La Ragione R."/>
            <person name="Hildebrand F."/>
            <person name="Pallen M.J."/>
        </authorList>
    </citation>
    <scope>NUCLEOTIDE SEQUENCE</scope>
    <source>
        <strain evidence="16">CHK180-15479</strain>
    </source>
</reference>
<dbReference type="Gene3D" id="3.30.565.10">
    <property type="entry name" value="Histidine kinase-like ATPase, C-terminal domain"/>
    <property type="match status" value="1"/>
</dbReference>
<keyword evidence="10" id="KW-0902">Two-component regulatory system</keyword>
<feature type="domain" description="Histidine kinase" evidence="14">
    <location>
        <begin position="477"/>
        <end position="586"/>
    </location>
</feature>
<dbReference type="PROSITE" id="PS50109">
    <property type="entry name" value="HIS_KIN"/>
    <property type="match status" value="1"/>
</dbReference>
<sequence>MDKPEKTGLLGRVSIRYTIYIYFTVSALAAILLIGISLYGRLSGQMTATIREENQAMLTQVNRSVDAYLQTIMKLSDSLYYGVIKNADLSAESVNRDFTLLYDNNKDSICNIALLSRQGELLEAAPAARLNTGINVTKEPWFQNTLERTDNLHFTTPHVQYIFDNNENQYRWVITLTRAVEITQGTSTDQAVLLLDISYSSFQQLLDNITLGNQGYLYMVSSGGELIYHPKMQLIDVGLAEENYEEAAGLQDGTYGETFGGQAREIAVKSVGYTGWKLIGVTPEQGITLNGLKTQLFIVFVVAFFLFVLMVINAYISSRITGPIKRLEKSVNALEAGHLDTDIYIGGSYEIRHLGRSIRDMARQIRVLMEDIVAEHESKRKSEFDALQSQINPHFLYNTLDIIVWMIENEQKAEAVKVVTALARFFRISLSKGKSIIPVRDELEHVRNYLMIQQMRFKNKFTYRIEAEPDTLHLASLKLMLQPLVENAIYHGMEFMDGDGEIEVRAFLENGDLWFTVSDNGLGMTQEQVDSLLKDTAHVSSKRGSGIGVKNVNERIRLYFGEQYGLFIESEPDEGTTIRIHLPAASCGETSSAVSGGTGRPDTAVKEKA</sequence>
<keyword evidence="9 13" id="KW-1133">Transmembrane helix</keyword>
<dbReference type="AlphaFoldDB" id="A0A9D2MY43"/>
<evidence type="ECO:0000313" key="16">
    <source>
        <dbReference type="EMBL" id="HJC04932.1"/>
    </source>
</evidence>
<evidence type="ECO:0000256" key="5">
    <source>
        <dbReference type="ARBA" id="ARBA00022553"/>
    </source>
</evidence>
<evidence type="ECO:0000256" key="4">
    <source>
        <dbReference type="ARBA" id="ARBA00022475"/>
    </source>
</evidence>
<organism evidence="16 17">
    <name type="scientific">Candidatus Enterocloster excrementipullorum</name>
    <dbReference type="NCBI Taxonomy" id="2838559"/>
    <lineage>
        <taxon>Bacteria</taxon>
        <taxon>Bacillati</taxon>
        <taxon>Bacillota</taxon>
        <taxon>Clostridia</taxon>
        <taxon>Lachnospirales</taxon>
        <taxon>Lachnospiraceae</taxon>
        <taxon>Enterocloster</taxon>
    </lineage>
</organism>
<dbReference type="InterPro" id="IPR003660">
    <property type="entry name" value="HAMP_dom"/>
</dbReference>
<dbReference type="PANTHER" id="PTHR34220">
    <property type="entry name" value="SENSOR HISTIDINE KINASE YPDA"/>
    <property type="match status" value="1"/>
</dbReference>
<evidence type="ECO:0000256" key="13">
    <source>
        <dbReference type="SAM" id="Phobius"/>
    </source>
</evidence>
<dbReference type="GO" id="GO:0000155">
    <property type="term" value="F:phosphorelay sensor kinase activity"/>
    <property type="evidence" value="ECO:0007669"/>
    <property type="project" value="InterPro"/>
</dbReference>
<protein>
    <recommendedName>
        <fullName evidence="3">histidine kinase</fullName>
        <ecNumber evidence="3">2.7.13.3</ecNumber>
    </recommendedName>
</protein>
<evidence type="ECO:0000256" key="12">
    <source>
        <dbReference type="SAM" id="MobiDB-lite"/>
    </source>
</evidence>
<dbReference type="Pfam" id="PF02743">
    <property type="entry name" value="dCache_1"/>
    <property type="match status" value="1"/>
</dbReference>
<keyword evidence="6" id="KW-0808">Transferase</keyword>
<evidence type="ECO:0000256" key="6">
    <source>
        <dbReference type="ARBA" id="ARBA00022679"/>
    </source>
</evidence>
<dbReference type="InterPro" id="IPR010559">
    <property type="entry name" value="Sig_transdc_His_kin_internal"/>
</dbReference>
<name>A0A9D2MY43_9FIRM</name>
<proteinExistence type="predicted"/>